<dbReference type="STRING" id="118062.MCBB_0608"/>
<feature type="transmembrane region" description="Helical" evidence="1">
    <location>
        <begin position="40"/>
        <end position="57"/>
    </location>
</feature>
<keyword evidence="3" id="KW-1185">Reference proteome</keyword>
<dbReference type="EMBL" id="LT607756">
    <property type="protein sequence ID" value="SCG85182.1"/>
    <property type="molecule type" value="Genomic_DNA"/>
</dbReference>
<protein>
    <submittedName>
        <fullName evidence="2">Region of a membrane-bound protein predicted to be embedded in the membrane</fullName>
    </submittedName>
</protein>
<feature type="transmembrane region" description="Helical" evidence="1">
    <location>
        <begin position="250"/>
        <end position="271"/>
    </location>
</feature>
<evidence type="ECO:0000256" key="1">
    <source>
        <dbReference type="SAM" id="Phobius"/>
    </source>
</evidence>
<feature type="transmembrane region" description="Helical" evidence="1">
    <location>
        <begin position="337"/>
        <end position="357"/>
    </location>
</feature>
<dbReference type="RefSeq" id="WP_071906376.1">
    <property type="nucleotide sequence ID" value="NZ_LT607756.1"/>
</dbReference>
<feature type="transmembrane region" description="Helical" evidence="1">
    <location>
        <begin position="208"/>
        <end position="229"/>
    </location>
</feature>
<feature type="transmembrane region" description="Helical" evidence="1">
    <location>
        <begin position="84"/>
        <end position="103"/>
    </location>
</feature>
<dbReference type="Proteomes" id="UP000094707">
    <property type="component" value="Chromosome I"/>
</dbReference>
<keyword evidence="1" id="KW-1133">Transmembrane helix</keyword>
<feature type="transmembrane region" description="Helical" evidence="1">
    <location>
        <begin position="124"/>
        <end position="145"/>
    </location>
</feature>
<dbReference type="KEGG" id="mcub:MCBB_0608"/>
<gene>
    <name evidence="2" type="ORF">MCBB_0608</name>
</gene>
<reference evidence="2 3" key="1">
    <citation type="submission" date="2016-08" db="EMBL/GenBank/DDBJ databases">
        <authorList>
            <person name="Seilhamer J.J."/>
        </authorList>
    </citation>
    <scope>NUCLEOTIDE SEQUENCE [LARGE SCALE GENOMIC DNA]</scope>
    <source>
        <strain evidence="2">Buetzberg</strain>
    </source>
</reference>
<name>A0A1D3L0J8_9EURY</name>
<keyword evidence="1" id="KW-0812">Transmembrane</keyword>
<organism evidence="2 3">
    <name type="scientific">Methanobacterium congolense</name>
    <dbReference type="NCBI Taxonomy" id="118062"/>
    <lineage>
        <taxon>Archaea</taxon>
        <taxon>Methanobacteriati</taxon>
        <taxon>Methanobacteriota</taxon>
        <taxon>Methanomada group</taxon>
        <taxon>Methanobacteria</taxon>
        <taxon>Methanobacteriales</taxon>
        <taxon>Methanobacteriaceae</taxon>
        <taxon>Methanobacterium</taxon>
    </lineage>
</organism>
<dbReference type="OrthoDB" id="386809at2157"/>
<proteinExistence type="predicted"/>
<feature type="transmembrane region" description="Helical" evidence="1">
    <location>
        <begin position="310"/>
        <end position="331"/>
    </location>
</feature>
<accession>A0A1D3L0J8</accession>
<feature type="transmembrane region" description="Helical" evidence="1">
    <location>
        <begin position="6"/>
        <end position="28"/>
    </location>
</feature>
<feature type="transmembrane region" description="Helical" evidence="1">
    <location>
        <begin position="157"/>
        <end position="177"/>
    </location>
</feature>
<feature type="transmembrane region" description="Helical" evidence="1">
    <location>
        <begin position="283"/>
        <end position="303"/>
    </location>
</feature>
<keyword evidence="1" id="KW-0472">Membrane</keyword>
<dbReference type="AlphaFoldDB" id="A0A1D3L0J8"/>
<evidence type="ECO:0000313" key="2">
    <source>
        <dbReference type="EMBL" id="SCG85182.1"/>
    </source>
</evidence>
<evidence type="ECO:0000313" key="3">
    <source>
        <dbReference type="Proteomes" id="UP000094707"/>
    </source>
</evidence>
<sequence length="370" mass="40882">MKFHPAISIILGIVTILMWFILAGILGLDFSKSISNTSGGATLIILILGGFVATYFTEDKKIRYSIYEGLIFTAFVGLSKNLKLIFAAFIAYVLFIGIGGFIGKMTDNKERQNFKNHFEKGFNPIITIVMGFIVANFFYYLLLGITNIYTSYNIKTAALTIAVISNVIGGFTATFFAKEKKIQYGIYTGLIILISSLAMKLIHGTLHVNYSSISIVEYLLFAGIGGFIGKITDNTGRQSLKKRFNNGYNPIITIVMGYFIATFFNNSILLITCTYNSNPFGVTQFIVAAISFVIGGFTATFFAKEKKIQYGIYTGMIILIVNLVLQLIYGPTIHEPYYIKIGKIAGYLIASGIGGYLGKTIYARKQKEAE</sequence>
<dbReference type="GeneID" id="30411464"/>
<feature type="transmembrane region" description="Helical" evidence="1">
    <location>
        <begin position="184"/>
        <end position="202"/>
    </location>
</feature>